<sequence length="118" mass="13288">METWPASLPQSPEASGYHESYSDVRVRTSMDKGPTKQRRRHTAKITTFNMVMKLTSTQIDTLNTFWDTTLGGGVDSFIWKHPRTDAANTMRFVSTIDVGQVVASDTYQVVFVVEELPS</sequence>
<reference evidence="2" key="1">
    <citation type="journal article" date="2015" name="Nature">
        <title>Complex archaea that bridge the gap between prokaryotes and eukaryotes.</title>
        <authorList>
            <person name="Spang A."/>
            <person name="Saw J.H."/>
            <person name="Jorgensen S.L."/>
            <person name="Zaremba-Niedzwiedzka K."/>
            <person name="Martijn J."/>
            <person name="Lind A.E."/>
            <person name="van Eijk R."/>
            <person name="Schleper C."/>
            <person name="Guy L."/>
            <person name="Ettema T.J."/>
        </authorList>
    </citation>
    <scope>NUCLEOTIDE SEQUENCE</scope>
</reference>
<organism evidence="2">
    <name type="scientific">marine sediment metagenome</name>
    <dbReference type="NCBI Taxonomy" id="412755"/>
    <lineage>
        <taxon>unclassified sequences</taxon>
        <taxon>metagenomes</taxon>
        <taxon>ecological metagenomes</taxon>
    </lineage>
</organism>
<proteinExistence type="predicted"/>
<evidence type="ECO:0000313" key="2">
    <source>
        <dbReference type="EMBL" id="KKM70119.1"/>
    </source>
</evidence>
<name>A0A0F9JJS8_9ZZZZ</name>
<dbReference type="AlphaFoldDB" id="A0A0F9JJS8"/>
<gene>
    <name evidence="2" type="ORF">LCGC14_1443920</name>
</gene>
<evidence type="ECO:0000256" key="1">
    <source>
        <dbReference type="SAM" id="MobiDB-lite"/>
    </source>
</evidence>
<feature type="compositionally biased region" description="Basic and acidic residues" evidence="1">
    <location>
        <begin position="20"/>
        <end position="34"/>
    </location>
</feature>
<accession>A0A0F9JJS8</accession>
<dbReference type="EMBL" id="LAZR01009875">
    <property type="protein sequence ID" value="KKM70119.1"/>
    <property type="molecule type" value="Genomic_DNA"/>
</dbReference>
<evidence type="ECO:0008006" key="3">
    <source>
        <dbReference type="Google" id="ProtNLM"/>
    </source>
</evidence>
<feature type="region of interest" description="Disordered" evidence="1">
    <location>
        <begin position="1"/>
        <end position="40"/>
    </location>
</feature>
<comment type="caution">
    <text evidence="2">The sequence shown here is derived from an EMBL/GenBank/DDBJ whole genome shotgun (WGS) entry which is preliminary data.</text>
</comment>
<protein>
    <recommendedName>
        <fullName evidence="3">Phage minor tail protein</fullName>
    </recommendedName>
</protein>